<proteinExistence type="inferred from homology"/>
<keyword evidence="10" id="KW-0560">Oxidoreductase</keyword>
<evidence type="ECO:0000256" key="3">
    <source>
        <dbReference type="ARBA" id="ARBA00010790"/>
    </source>
</evidence>
<keyword evidence="11" id="KW-0325">Glycoprotein</keyword>
<accession>A0A9P5TI55</accession>
<gene>
    <name evidence="21" type="ORF">CPB84DRAFT_1817047</name>
</gene>
<evidence type="ECO:0000256" key="16">
    <source>
        <dbReference type="ARBA" id="ARBA00034050"/>
    </source>
</evidence>
<dbReference type="PIRSF" id="PIRSF000137">
    <property type="entry name" value="Alcohol_oxidase"/>
    <property type="match status" value="1"/>
</dbReference>
<feature type="binding site" evidence="19">
    <location>
        <position position="44"/>
    </location>
    <ligand>
        <name>FAD</name>
        <dbReference type="ChEBI" id="CHEBI:57692"/>
    </ligand>
</feature>
<feature type="binding site" evidence="19">
    <location>
        <position position="190"/>
    </location>
    <ligand>
        <name>FAD</name>
        <dbReference type="ChEBI" id="CHEBI:57692"/>
    </ligand>
</feature>
<keyword evidence="8" id="KW-0732">Signal</keyword>
<evidence type="ECO:0000256" key="18">
    <source>
        <dbReference type="PIRSR" id="PIRSR000137-1"/>
    </source>
</evidence>
<dbReference type="SUPFAM" id="SSF54373">
    <property type="entry name" value="FAD-linked reductases, C-terminal domain"/>
    <property type="match status" value="1"/>
</dbReference>
<evidence type="ECO:0000256" key="8">
    <source>
        <dbReference type="ARBA" id="ARBA00022729"/>
    </source>
</evidence>
<dbReference type="InterPro" id="IPR036188">
    <property type="entry name" value="FAD/NAD-bd_sf"/>
</dbReference>
<dbReference type="Pfam" id="PF05199">
    <property type="entry name" value="GMC_oxred_C"/>
    <property type="match status" value="1"/>
</dbReference>
<keyword evidence="7" id="KW-0285">Flavoprotein</keyword>
<evidence type="ECO:0000256" key="9">
    <source>
        <dbReference type="ARBA" id="ARBA00022827"/>
    </source>
</evidence>
<dbReference type="EMBL" id="JADNYJ010000114">
    <property type="protein sequence ID" value="KAF8883638.1"/>
    <property type="molecule type" value="Genomic_DNA"/>
</dbReference>
<dbReference type="SUPFAM" id="SSF51905">
    <property type="entry name" value="FAD/NAD(P)-binding domain"/>
    <property type="match status" value="1"/>
</dbReference>
<organism evidence="21 22">
    <name type="scientific">Gymnopilus junonius</name>
    <name type="common">Spectacular rustgill mushroom</name>
    <name type="synonym">Gymnopilus spectabilis subsp. junonius</name>
    <dbReference type="NCBI Taxonomy" id="109634"/>
    <lineage>
        <taxon>Eukaryota</taxon>
        <taxon>Fungi</taxon>
        <taxon>Dikarya</taxon>
        <taxon>Basidiomycota</taxon>
        <taxon>Agaricomycotina</taxon>
        <taxon>Agaricomycetes</taxon>
        <taxon>Agaricomycetidae</taxon>
        <taxon>Agaricales</taxon>
        <taxon>Agaricineae</taxon>
        <taxon>Hymenogastraceae</taxon>
        <taxon>Gymnopilus</taxon>
    </lineage>
</organism>
<feature type="active site" description="Proton donor" evidence="18">
    <location>
        <position position="439"/>
    </location>
</feature>
<name>A0A9P5TI55_GYMJU</name>
<evidence type="ECO:0000256" key="6">
    <source>
        <dbReference type="ARBA" id="ARBA00022525"/>
    </source>
</evidence>
<keyword evidence="9 19" id="KW-0274">FAD</keyword>
<comment type="subunit">
    <text evidence="4">Monomer.</text>
</comment>
<evidence type="ECO:0000256" key="10">
    <source>
        <dbReference type="ARBA" id="ARBA00023002"/>
    </source>
</evidence>
<comment type="catalytic activity">
    <reaction evidence="13">
        <text>pyranose + acceptor = pyranos-2-ulose + reduced acceptor.</text>
        <dbReference type="EC" id="1.1.99.29"/>
    </reaction>
</comment>
<evidence type="ECO:0000256" key="14">
    <source>
        <dbReference type="ARBA" id="ARBA00034010"/>
    </source>
</evidence>
<evidence type="ECO:0000313" key="21">
    <source>
        <dbReference type="EMBL" id="KAF8883638.1"/>
    </source>
</evidence>
<dbReference type="GO" id="GO:0033718">
    <property type="term" value="F:pyranose dehydrogenase (acceptor) activity"/>
    <property type="evidence" value="ECO:0007669"/>
    <property type="project" value="UniProtKB-EC"/>
</dbReference>
<dbReference type="AlphaFoldDB" id="A0A9P5TI55"/>
<reference evidence="21" key="1">
    <citation type="submission" date="2020-11" db="EMBL/GenBank/DDBJ databases">
        <authorList>
            <consortium name="DOE Joint Genome Institute"/>
            <person name="Ahrendt S."/>
            <person name="Riley R."/>
            <person name="Andreopoulos W."/>
            <person name="LaButti K."/>
            <person name="Pangilinan J."/>
            <person name="Ruiz-duenas F.J."/>
            <person name="Barrasa J.M."/>
            <person name="Sanchez-Garcia M."/>
            <person name="Camarero S."/>
            <person name="Miyauchi S."/>
            <person name="Serrano A."/>
            <person name="Linde D."/>
            <person name="Babiker R."/>
            <person name="Drula E."/>
            <person name="Ayuso-Fernandez I."/>
            <person name="Pacheco R."/>
            <person name="Padilla G."/>
            <person name="Ferreira P."/>
            <person name="Barriuso J."/>
            <person name="Kellner H."/>
            <person name="Castanera R."/>
            <person name="Alfaro M."/>
            <person name="Ramirez L."/>
            <person name="Pisabarro A.G."/>
            <person name="Kuo A."/>
            <person name="Tritt A."/>
            <person name="Lipzen A."/>
            <person name="He G."/>
            <person name="Yan M."/>
            <person name="Ng V."/>
            <person name="Cullen D."/>
            <person name="Martin F."/>
            <person name="Rosso M.-N."/>
            <person name="Henrissat B."/>
            <person name="Hibbett D."/>
            <person name="Martinez A.T."/>
            <person name="Grigoriev I.V."/>
        </authorList>
    </citation>
    <scope>NUCLEOTIDE SEQUENCE</scope>
    <source>
        <strain evidence="21">AH 44721</strain>
    </source>
</reference>
<keyword evidence="22" id="KW-1185">Reference proteome</keyword>
<dbReference type="Pfam" id="PF00732">
    <property type="entry name" value="GMC_oxred_N"/>
    <property type="match status" value="1"/>
</dbReference>
<evidence type="ECO:0000256" key="11">
    <source>
        <dbReference type="ARBA" id="ARBA00023180"/>
    </source>
</evidence>
<dbReference type="PANTHER" id="PTHR11552">
    <property type="entry name" value="GLUCOSE-METHANOL-CHOLINE GMC OXIDOREDUCTASE"/>
    <property type="match status" value="1"/>
</dbReference>
<dbReference type="Proteomes" id="UP000724874">
    <property type="component" value="Unassembled WGS sequence"/>
</dbReference>
<dbReference type="GO" id="GO:0050660">
    <property type="term" value="F:flavin adenine dinucleotide binding"/>
    <property type="evidence" value="ECO:0007669"/>
    <property type="project" value="InterPro"/>
</dbReference>
<dbReference type="GO" id="GO:0005576">
    <property type="term" value="C:extracellular region"/>
    <property type="evidence" value="ECO:0007669"/>
    <property type="project" value="UniProtKB-SubCell"/>
</dbReference>
<dbReference type="Gene3D" id="3.30.560.10">
    <property type="entry name" value="Glucose Oxidase, domain 3"/>
    <property type="match status" value="1"/>
</dbReference>
<evidence type="ECO:0000256" key="2">
    <source>
        <dbReference type="ARBA" id="ARBA00004613"/>
    </source>
</evidence>
<dbReference type="EC" id="1.1.99.29" evidence="5"/>
<feature type="binding site" evidence="19">
    <location>
        <position position="40"/>
    </location>
    <ligand>
        <name>FAD</name>
        <dbReference type="ChEBI" id="CHEBI:57692"/>
    </ligand>
</feature>
<feature type="domain" description="Glucose-methanol-choline oxidoreductase N-terminal" evidence="20">
    <location>
        <begin position="232"/>
        <end position="246"/>
    </location>
</feature>
<evidence type="ECO:0000259" key="20">
    <source>
        <dbReference type="PROSITE" id="PS00624"/>
    </source>
</evidence>
<comment type="subcellular location">
    <subcellularLocation>
        <location evidence="2">Secreted</location>
    </subcellularLocation>
</comment>
<evidence type="ECO:0000256" key="4">
    <source>
        <dbReference type="ARBA" id="ARBA00011245"/>
    </source>
</evidence>
<comment type="caution">
    <text evidence="21">The sequence shown here is derived from an EMBL/GenBank/DDBJ whole genome shotgun (WGS) entry which is preliminary data.</text>
</comment>
<comment type="catalytic activity">
    <reaction evidence="17">
        <text>a pyranoside + acceptor = a pyranosid-3,4-diulose + reduced acceptor.</text>
        <dbReference type="EC" id="1.1.99.29"/>
    </reaction>
</comment>
<feature type="active site" description="Proton acceptor" evidence="18">
    <location>
        <position position="483"/>
    </location>
</feature>
<evidence type="ECO:0000256" key="19">
    <source>
        <dbReference type="PIRSR" id="PIRSR000137-2"/>
    </source>
</evidence>
<keyword evidence="6" id="KW-0964">Secreted</keyword>
<comment type="cofactor">
    <cofactor evidence="1 19">
        <name>FAD</name>
        <dbReference type="ChEBI" id="CHEBI:57692"/>
    </cofactor>
</comment>
<dbReference type="InterPro" id="IPR007867">
    <property type="entry name" value="GMC_OxRtase_C"/>
</dbReference>
<dbReference type="InterPro" id="IPR000172">
    <property type="entry name" value="GMC_OxRdtase_N"/>
</dbReference>
<comment type="catalytic activity">
    <reaction evidence="16">
        <text>a pyranoside + acceptor = a pyranosid-3-ulose + reduced acceptor.</text>
        <dbReference type="EC" id="1.1.99.29"/>
    </reaction>
</comment>
<protein>
    <recommendedName>
        <fullName evidence="5">pyranose dehydrogenase (acceptor)</fullName>
        <ecNumber evidence="5">1.1.99.29</ecNumber>
    </recommendedName>
</protein>
<comment type="similarity">
    <text evidence="3">Belongs to the GMC oxidoreductase family.</text>
</comment>
<sequence>MEIPLMCLHMAPNTPWDWNYTTVPLTGLNGASLSYPRGHVLGGTSSINCEVYTRGSSADWDRYATYTGDSGWSWKNILPYFKKSEKFTAPSDQHNITGDFNPSAHGFGGFLSVSLAGAPTPVDALFTEAIGQLDGEFVANEDINSGSQLGFGWSQSTIDGPSGSRSSSSAAYLHPVLQRPNLHVLVNAQVSRILRNGSKKGLPSFLEVEYRVNGSGPLLTVTASKEIILSAGSINTPQILMNSGIGDSQKLSAVGIQSVNLSDHPLVVLPFLVNSTATYDDFNRNATLVAQETQVWERTRKGPFVNGLTQHMGIPIFETAPNPAAGTNSPHFEIFLANFLPAASPPNTHFVSIAAIMLTPGSTSRGSVNITSSDPFSHPSIDAGLFMSSTDIPIMREALRSILCLASAPAWDGPSQPGVNATDADIDAYILASTSSAYHVVGTSAMAGLGQSGGVVDSKLRLKNVSGVRIVDASVLPFVPGGHTSAPTYAVAERAADLIKSDY</sequence>
<dbReference type="OrthoDB" id="269227at2759"/>
<evidence type="ECO:0000256" key="17">
    <source>
        <dbReference type="ARBA" id="ARBA00034059"/>
    </source>
</evidence>
<evidence type="ECO:0000256" key="13">
    <source>
        <dbReference type="ARBA" id="ARBA00033986"/>
    </source>
</evidence>
<dbReference type="PROSITE" id="PS00624">
    <property type="entry name" value="GMC_OXRED_2"/>
    <property type="match status" value="1"/>
</dbReference>
<evidence type="ECO:0000256" key="12">
    <source>
        <dbReference type="ARBA" id="ARBA00024699"/>
    </source>
</evidence>
<evidence type="ECO:0000256" key="5">
    <source>
        <dbReference type="ARBA" id="ARBA00013177"/>
    </source>
</evidence>
<evidence type="ECO:0000256" key="15">
    <source>
        <dbReference type="ARBA" id="ARBA00034029"/>
    </source>
</evidence>
<evidence type="ECO:0000256" key="7">
    <source>
        <dbReference type="ARBA" id="ARBA00022630"/>
    </source>
</evidence>
<evidence type="ECO:0000313" key="22">
    <source>
        <dbReference type="Proteomes" id="UP000724874"/>
    </source>
</evidence>
<comment type="function">
    <text evidence="12">Catalyzes the single-oxidation or sequential double oxidation reaction of carbohydrates primarily at carbon-2 and/or carbon-3 with the concomitant reduction of the flavin. The enzyme exhibits a broad sugar substrate specificity, oxidizing different aldopyranoses to the corresponding C-1, C-2, C-3 or C-1,2, C-2,3 and C-3,4 (di)dehydro sugars with substrate-specific regioselectivity. Accepts only a narrow range of electron acceptors such as substituted benzoquinones and complexed metal ions and reacts extremely slowly with O(2) as acceptor. May play a role in the natural recycling of plant matter by oxidizing all major monosaccharides in lignocellulose and by reducing quinone compounds or reactive radical species generated during lignin depolymerization.</text>
</comment>
<comment type="catalytic activity">
    <reaction evidence="14">
        <text>pyranose + acceptor = pyranos-2,3-diulose + reduced acceptor.</text>
        <dbReference type="EC" id="1.1.99.29"/>
    </reaction>
</comment>
<evidence type="ECO:0000256" key="1">
    <source>
        <dbReference type="ARBA" id="ARBA00001974"/>
    </source>
</evidence>
<dbReference type="InterPro" id="IPR012132">
    <property type="entry name" value="GMC_OxRdtase"/>
</dbReference>
<comment type="catalytic activity">
    <reaction evidence="15">
        <text>pyranose + acceptor = pyranos-3-ulose + reduced acceptor.</text>
        <dbReference type="EC" id="1.1.99.29"/>
    </reaction>
</comment>
<dbReference type="Gene3D" id="3.50.50.60">
    <property type="entry name" value="FAD/NAD(P)-binding domain"/>
    <property type="match status" value="1"/>
</dbReference>
<dbReference type="PANTHER" id="PTHR11552:SF201">
    <property type="entry name" value="GLUCOSE-METHANOL-CHOLINE OXIDOREDUCTASE N-TERMINAL DOMAIN-CONTAINING PROTEIN"/>
    <property type="match status" value="1"/>
</dbReference>
<feature type="binding site" evidence="19">
    <location>
        <begin position="48"/>
        <end position="51"/>
    </location>
    <ligand>
        <name>FAD</name>
        <dbReference type="ChEBI" id="CHEBI:57692"/>
    </ligand>
</feature>